<keyword evidence="3" id="KW-1185">Reference proteome</keyword>
<gene>
    <name evidence="2" type="ORF">BJX63DRAFT_431584</name>
</gene>
<proteinExistence type="predicted"/>
<name>A0ABR4HG97_9EURO</name>
<sequence length="444" mass="48685">MLALAGTLRPRAAPTVASTTSGPAHPASLLTRTDPYATCTQPASSVPSSALLRYQSVLADLQHKISTLHHTVQASNDDIVELLGSVLVLVSTGFPSSSGSPAKGADWALHISGHWEIAAHLEIGAFSLGSVEYKRRNGRFAWLEWGIAPPDATAATQGIEDGFSPTEVMMRYPRPLVTITAALSAVLECQDRGGEDVDPLVHETIMRLYERACAGTDYYLPSPTGRYNHDNPALTEVLLSKLETVLTQWKYPPIPPHLSTQLTLALTTAWEIMRKAALIFSWRRGFLTSVLKPLPSARAGTALKFVHEMLVGLHALLNMYDEQRINSCIETQSPAPFNVEPVLRARVAVDAGLTITVTPEAHLTGYVEGNLTFEAHADYDTDSNEIAYSFGSFFYYNLGYKAVAQIFGFTDWTTSTFGRRTGFARWSSHLRAHRREVLAREIGM</sequence>
<evidence type="ECO:0000313" key="3">
    <source>
        <dbReference type="Proteomes" id="UP001610334"/>
    </source>
</evidence>
<evidence type="ECO:0000313" key="2">
    <source>
        <dbReference type="EMBL" id="KAL2814184.1"/>
    </source>
</evidence>
<dbReference type="EMBL" id="JBFXLT010000035">
    <property type="protein sequence ID" value="KAL2814184.1"/>
    <property type="molecule type" value="Genomic_DNA"/>
</dbReference>
<protein>
    <submittedName>
        <fullName evidence="2">Uncharacterized protein</fullName>
    </submittedName>
</protein>
<reference evidence="2 3" key="1">
    <citation type="submission" date="2024-07" db="EMBL/GenBank/DDBJ databases">
        <title>Section-level genome sequencing and comparative genomics of Aspergillus sections Usti and Cavernicolus.</title>
        <authorList>
            <consortium name="Lawrence Berkeley National Laboratory"/>
            <person name="Nybo J.L."/>
            <person name="Vesth T.C."/>
            <person name="Theobald S."/>
            <person name="Frisvad J.C."/>
            <person name="Larsen T.O."/>
            <person name="Kjaerboelling I."/>
            <person name="Rothschild-Mancinelli K."/>
            <person name="Lyhne E.K."/>
            <person name="Kogle M.E."/>
            <person name="Barry K."/>
            <person name="Clum A."/>
            <person name="Na H."/>
            <person name="Ledsgaard L."/>
            <person name="Lin J."/>
            <person name="Lipzen A."/>
            <person name="Kuo A."/>
            <person name="Riley R."/>
            <person name="Mondo S."/>
            <person name="Labutti K."/>
            <person name="Haridas S."/>
            <person name="Pangalinan J."/>
            <person name="Salamov A.A."/>
            <person name="Simmons B.A."/>
            <person name="Magnuson J.K."/>
            <person name="Chen J."/>
            <person name="Drula E."/>
            <person name="Henrissat B."/>
            <person name="Wiebenga A."/>
            <person name="Lubbers R.J."/>
            <person name="Gomes A.C."/>
            <person name="Makela M.R."/>
            <person name="Stajich J."/>
            <person name="Grigoriev I.V."/>
            <person name="Mortensen U.H."/>
            <person name="De Vries R.P."/>
            <person name="Baker S.E."/>
            <person name="Andersen M.R."/>
        </authorList>
    </citation>
    <scope>NUCLEOTIDE SEQUENCE [LARGE SCALE GENOMIC DNA]</scope>
    <source>
        <strain evidence="2 3">CBS 588.65</strain>
    </source>
</reference>
<accession>A0ABR4HG97</accession>
<organism evidence="2 3">
    <name type="scientific">Aspergillus granulosus</name>
    <dbReference type="NCBI Taxonomy" id="176169"/>
    <lineage>
        <taxon>Eukaryota</taxon>
        <taxon>Fungi</taxon>
        <taxon>Dikarya</taxon>
        <taxon>Ascomycota</taxon>
        <taxon>Pezizomycotina</taxon>
        <taxon>Eurotiomycetes</taxon>
        <taxon>Eurotiomycetidae</taxon>
        <taxon>Eurotiales</taxon>
        <taxon>Aspergillaceae</taxon>
        <taxon>Aspergillus</taxon>
        <taxon>Aspergillus subgen. Nidulantes</taxon>
    </lineage>
</organism>
<comment type="caution">
    <text evidence="2">The sequence shown here is derived from an EMBL/GenBank/DDBJ whole genome shotgun (WGS) entry which is preliminary data.</text>
</comment>
<dbReference type="Proteomes" id="UP001610334">
    <property type="component" value="Unassembled WGS sequence"/>
</dbReference>
<feature type="region of interest" description="Disordered" evidence="1">
    <location>
        <begin position="1"/>
        <end position="29"/>
    </location>
</feature>
<evidence type="ECO:0000256" key="1">
    <source>
        <dbReference type="SAM" id="MobiDB-lite"/>
    </source>
</evidence>